<reference evidence="2" key="2">
    <citation type="journal article" date="2014" name="ISME J.">
        <title>Microbial stratification in low pH oxic and suboxic macroscopic growths along an acid mine drainage.</title>
        <authorList>
            <person name="Mendez-Garcia C."/>
            <person name="Mesa V."/>
            <person name="Sprenger R.R."/>
            <person name="Richter M."/>
            <person name="Diez M.S."/>
            <person name="Solano J."/>
            <person name="Bargiela R."/>
            <person name="Golyshina O.V."/>
            <person name="Manteca A."/>
            <person name="Ramos J.L."/>
            <person name="Gallego J.R."/>
            <person name="Llorente I."/>
            <person name="Martins Dos Santos V.A."/>
            <person name="Jensen O.N."/>
            <person name="Pelaez A.I."/>
            <person name="Sanchez J."/>
            <person name="Ferrer M."/>
        </authorList>
    </citation>
    <scope>NUCLEOTIDE SEQUENCE</scope>
</reference>
<dbReference type="InterPro" id="IPR036526">
    <property type="entry name" value="C-N_Hydrolase_sf"/>
</dbReference>
<keyword evidence="2" id="KW-0378">Hydrolase</keyword>
<proteinExistence type="predicted"/>
<sequence>MRAASLVYGADGRRIGRYDKMHLFDVDLGPDECYRESHGIEPGEDPQVVDVAGLRVGLSVCYDLRFPELYRLLVDRGATVLTVPSAFTVPTGADHWDPLLRARAIENQCYVLAAAQGGHHENGRRTYGRSRIIDPWGAIVAERLPDGPGILVADYDAARLQFVREHLPALRHRRNGGV</sequence>
<accession>T1BFJ1</accession>
<dbReference type="GO" id="GO:0016787">
    <property type="term" value="F:hydrolase activity"/>
    <property type="evidence" value="ECO:0007669"/>
    <property type="project" value="UniProtKB-KW"/>
</dbReference>
<name>T1BFJ1_9ZZZZ</name>
<dbReference type="PANTHER" id="PTHR23088">
    <property type="entry name" value="NITRILASE-RELATED"/>
    <property type="match status" value="1"/>
</dbReference>
<dbReference type="EMBL" id="AUZY01007032">
    <property type="protein sequence ID" value="EQD51824.1"/>
    <property type="molecule type" value="Genomic_DNA"/>
</dbReference>
<dbReference type="PANTHER" id="PTHR23088:SF27">
    <property type="entry name" value="DEAMINATED GLUTATHIONE AMIDASE"/>
    <property type="match status" value="1"/>
</dbReference>
<dbReference type="Gene3D" id="3.60.110.10">
    <property type="entry name" value="Carbon-nitrogen hydrolase"/>
    <property type="match status" value="1"/>
</dbReference>
<comment type="caution">
    <text evidence="2">The sequence shown here is derived from an EMBL/GenBank/DDBJ whole genome shotgun (WGS) entry which is preliminary data.</text>
</comment>
<evidence type="ECO:0000259" key="1">
    <source>
        <dbReference type="PROSITE" id="PS50263"/>
    </source>
</evidence>
<dbReference type="PROSITE" id="PS01227">
    <property type="entry name" value="UPF0012"/>
    <property type="match status" value="1"/>
</dbReference>
<reference evidence="2" key="1">
    <citation type="submission" date="2013-08" db="EMBL/GenBank/DDBJ databases">
        <authorList>
            <person name="Mendez C."/>
            <person name="Richter M."/>
            <person name="Ferrer M."/>
            <person name="Sanchez J."/>
        </authorList>
    </citation>
    <scope>NUCLEOTIDE SEQUENCE</scope>
</reference>
<protein>
    <submittedName>
        <fullName evidence="2">Hydrolase, carbon-nitrogen family</fullName>
    </submittedName>
</protein>
<dbReference type="SUPFAM" id="SSF56317">
    <property type="entry name" value="Carbon-nitrogen hydrolase"/>
    <property type="match status" value="1"/>
</dbReference>
<dbReference type="AlphaFoldDB" id="T1BFJ1"/>
<dbReference type="InterPro" id="IPR001110">
    <property type="entry name" value="UPF0012_CS"/>
</dbReference>
<evidence type="ECO:0000313" key="2">
    <source>
        <dbReference type="EMBL" id="EQD51824.1"/>
    </source>
</evidence>
<dbReference type="InterPro" id="IPR003010">
    <property type="entry name" value="C-N_Hydrolase"/>
</dbReference>
<feature type="domain" description="CN hydrolase" evidence="1">
    <location>
        <begin position="1"/>
        <end position="157"/>
    </location>
</feature>
<dbReference type="PROSITE" id="PS50263">
    <property type="entry name" value="CN_HYDROLASE"/>
    <property type="match status" value="1"/>
</dbReference>
<dbReference type="Pfam" id="PF00795">
    <property type="entry name" value="CN_hydrolase"/>
    <property type="match status" value="1"/>
</dbReference>
<organism evidence="2">
    <name type="scientific">mine drainage metagenome</name>
    <dbReference type="NCBI Taxonomy" id="410659"/>
    <lineage>
        <taxon>unclassified sequences</taxon>
        <taxon>metagenomes</taxon>
        <taxon>ecological metagenomes</taxon>
    </lineage>
</organism>
<gene>
    <name evidence="2" type="ORF">B1B_10867</name>
</gene>